<gene>
    <name evidence="13" type="ORF">DNG_10272</name>
</gene>
<feature type="binding site" evidence="11">
    <location>
        <position position="155"/>
    </location>
    <ligand>
        <name>S-adenosyl-L-methionine</name>
        <dbReference type="ChEBI" id="CHEBI:59789"/>
    </ligand>
</feature>
<evidence type="ECO:0000256" key="9">
    <source>
        <dbReference type="ARBA" id="ARBA00047885"/>
    </source>
</evidence>
<dbReference type="Gene3D" id="3.40.50.150">
    <property type="entry name" value="Vaccinia Virus protein VP39"/>
    <property type="match status" value="1"/>
</dbReference>
<dbReference type="SUPFAM" id="SSF53335">
    <property type="entry name" value="S-adenosyl-L-methionine-dependent methyltransferases"/>
    <property type="match status" value="1"/>
</dbReference>
<organism evidence="13 14">
    <name type="scientific">Cephalotrichum gorgonifer</name>
    <dbReference type="NCBI Taxonomy" id="2041049"/>
    <lineage>
        <taxon>Eukaryota</taxon>
        <taxon>Fungi</taxon>
        <taxon>Dikarya</taxon>
        <taxon>Ascomycota</taxon>
        <taxon>Pezizomycotina</taxon>
        <taxon>Sordariomycetes</taxon>
        <taxon>Hypocreomycetidae</taxon>
        <taxon>Microascales</taxon>
        <taxon>Microascaceae</taxon>
        <taxon>Cephalotrichum</taxon>
    </lineage>
</organism>
<dbReference type="InterPro" id="IPR008576">
    <property type="entry name" value="MeTrfase_NTM1"/>
</dbReference>
<dbReference type="PIRSF" id="PIRSF016958">
    <property type="entry name" value="DUF858_MeTrfase_lik"/>
    <property type="match status" value="1"/>
</dbReference>
<comment type="catalytic activity">
    <reaction evidence="9">
        <text>N-terminal L-prolyl-L-prolyl-L-lysyl-[protein] + 2 S-adenosyl-L-methionine = N-terminal N,N-dimethyl-L-prolyl-L-prolyl-L-lysyl-[protein] + 2 S-adenosyl-L-homocysteine + 2 H(+)</text>
        <dbReference type="Rhea" id="RHEA:54736"/>
        <dbReference type="Rhea" id="RHEA-COMP:13787"/>
        <dbReference type="Rhea" id="RHEA-COMP:13974"/>
        <dbReference type="ChEBI" id="CHEBI:15378"/>
        <dbReference type="ChEBI" id="CHEBI:57856"/>
        <dbReference type="ChEBI" id="CHEBI:59789"/>
        <dbReference type="ChEBI" id="CHEBI:138059"/>
        <dbReference type="ChEBI" id="CHEBI:138318"/>
        <dbReference type="EC" id="2.1.1.244"/>
    </reaction>
</comment>
<keyword evidence="2 13" id="KW-0489">Methyltransferase</keyword>
<reference evidence="13" key="1">
    <citation type="submission" date="2018-03" db="EMBL/GenBank/DDBJ databases">
        <authorList>
            <person name="Guldener U."/>
        </authorList>
    </citation>
    <scope>NUCLEOTIDE SEQUENCE</scope>
</reference>
<comment type="similarity">
    <text evidence="1">Belongs to the methyltransferase superfamily. NTM1 family.</text>
</comment>
<evidence type="ECO:0000256" key="5">
    <source>
        <dbReference type="ARBA" id="ARBA00039112"/>
    </source>
</evidence>
<dbReference type="Proteomes" id="UP001187682">
    <property type="component" value="Unassembled WGS sequence"/>
</dbReference>
<comment type="catalytic activity">
    <reaction evidence="8">
        <text>N-terminal L-seryl-L-prolyl-L-lysyl-[protein] + 3 S-adenosyl-L-methionine = N-terminal N,N,N-trimethyl-L-seryl-L-prolyl-L-lysyl-[protein] + 3 S-adenosyl-L-homocysteine + 3 H(+)</text>
        <dbReference type="Rhea" id="RHEA:54724"/>
        <dbReference type="Rhea" id="RHEA-COMP:13789"/>
        <dbReference type="Rhea" id="RHEA-COMP:13973"/>
        <dbReference type="ChEBI" id="CHEBI:15378"/>
        <dbReference type="ChEBI" id="CHEBI:57856"/>
        <dbReference type="ChEBI" id="CHEBI:59789"/>
        <dbReference type="ChEBI" id="CHEBI:138061"/>
        <dbReference type="ChEBI" id="CHEBI:138317"/>
        <dbReference type="EC" id="2.1.1.244"/>
    </reaction>
</comment>
<evidence type="ECO:0000256" key="6">
    <source>
        <dbReference type="ARBA" id="ARBA00039449"/>
    </source>
</evidence>
<evidence type="ECO:0000256" key="4">
    <source>
        <dbReference type="ARBA" id="ARBA00022691"/>
    </source>
</evidence>
<dbReference type="InterPro" id="IPR029063">
    <property type="entry name" value="SAM-dependent_MTases_sf"/>
</dbReference>
<dbReference type="EMBL" id="ONZQ02000022">
    <property type="protein sequence ID" value="SPO07577.1"/>
    <property type="molecule type" value="Genomic_DNA"/>
</dbReference>
<evidence type="ECO:0000256" key="11">
    <source>
        <dbReference type="PIRSR" id="PIRSR016958-1"/>
    </source>
</evidence>
<feature type="compositionally biased region" description="Low complexity" evidence="12">
    <location>
        <begin position="8"/>
        <end position="22"/>
    </location>
</feature>
<dbReference type="GO" id="GO:0032259">
    <property type="term" value="P:methylation"/>
    <property type="evidence" value="ECO:0007669"/>
    <property type="project" value="UniProtKB-KW"/>
</dbReference>
<evidence type="ECO:0000256" key="8">
    <source>
        <dbReference type="ARBA" id="ARBA00047306"/>
    </source>
</evidence>
<dbReference type="Pfam" id="PF05891">
    <property type="entry name" value="Methyltransf_PK"/>
    <property type="match status" value="1"/>
</dbReference>
<evidence type="ECO:0000313" key="14">
    <source>
        <dbReference type="Proteomes" id="UP001187682"/>
    </source>
</evidence>
<dbReference type="EC" id="2.1.1.244" evidence="5"/>
<accession>A0AAE8T0K9</accession>
<proteinExistence type="inferred from homology"/>
<evidence type="ECO:0000256" key="7">
    <source>
        <dbReference type="ARBA" id="ARBA00043129"/>
    </source>
</evidence>
<comment type="catalytic activity">
    <reaction evidence="10">
        <text>N-terminal L-alanyl-L-prolyl-L-lysyl-[protein] + 3 S-adenosyl-L-methionine = N-terminal N,N,N-trimethyl-L-alanyl-L-prolyl-L-lysyl-[protein] + 3 S-adenosyl-L-homocysteine + 3 H(+)</text>
        <dbReference type="Rhea" id="RHEA:54712"/>
        <dbReference type="Rhea" id="RHEA-COMP:13785"/>
        <dbReference type="Rhea" id="RHEA-COMP:13971"/>
        <dbReference type="ChEBI" id="CHEBI:15378"/>
        <dbReference type="ChEBI" id="CHEBI:57856"/>
        <dbReference type="ChEBI" id="CHEBI:59789"/>
        <dbReference type="ChEBI" id="CHEBI:138057"/>
        <dbReference type="ChEBI" id="CHEBI:138315"/>
        <dbReference type="EC" id="2.1.1.244"/>
    </reaction>
</comment>
<evidence type="ECO:0000256" key="1">
    <source>
        <dbReference type="ARBA" id="ARBA00009059"/>
    </source>
</evidence>
<evidence type="ECO:0000313" key="13">
    <source>
        <dbReference type="EMBL" id="SPO07577.1"/>
    </source>
</evidence>
<keyword evidence="3" id="KW-0808">Transferase</keyword>
<dbReference type="AlphaFoldDB" id="A0AAE8T0K9"/>
<comment type="caution">
    <text evidence="13">The sequence shown here is derived from an EMBL/GenBank/DDBJ whole genome shotgun (WGS) entry which is preliminary data.</text>
</comment>
<feature type="binding site" evidence="11">
    <location>
        <position position="98"/>
    </location>
    <ligand>
        <name>S-adenosyl-L-methionine</name>
        <dbReference type="ChEBI" id="CHEBI:59789"/>
    </ligand>
</feature>
<sequence>MASPPPDTNAASATTLTPSTSTIPDSSVGGDTSLQYWGSTGAYICGMLGGIPDVQGFSPINKIDLQGSRNFLAKLGIGLKQDRRRVKTALELGAGIRRVTEGLLLHVADEVDVVEPVAKLTAALQGKPGIHSIDNVGVAEWRSREGASYDLIWIQWCLGYATDAHVVDHLRRCRAVLEPENGIIVVKENLSTRGEDILDETDASITRQVI</sequence>
<dbReference type="GO" id="GO:0005737">
    <property type="term" value="C:cytoplasm"/>
    <property type="evidence" value="ECO:0007669"/>
    <property type="project" value="TreeGrafter"/>
</dbReference>
<dbReference type="CDD" id="cd02440">
    <property type="entry name" value="AdoMet_MTases"/>
    <property type="match status" value="1"/>
</dbReference>
<name>A0AAE8T0K9_9PEZI</name>
<dbReference type="PANTHER" id="PTHR12753:SF0">
    <property type="entry name" value="ALPHA N-TERMINAL PROTEIN METHYLTRANSFERASE 1"/>
    <property type="match status" value="1"/>
</dbReference>
<feature type="region of interest" description="Disordered" evidence="12">
    <location>
        <begin position="1"/>
        <end position="28"/>
    </location>
</feature>
<keyword evidence="14" id="KW-1185">Reference proteome</keyword>
<evidence type="ECO:0000256" key="12">
    <source>
        <dbReference type="SAM" id="MobiDB-lite"/>
    </source>
</evidence>
<feature type="binding site" evidence="11">
    <location>
        <position position="93"/>
    </location>
    <ligand>
        <name>S-adenosyl-L-methionine</name>
        <dbReference type="ChEBI" id="CHEBI:59789"/>
    </ligand>
</feature>
<keyword evidence="4 11" id="KW-0949">S-adenosyl-L-methionine</keyword>
<evidence type="ECO:0000256" key="10">
    <source>
        <dbReference type="ARBA" id="ARBA00048167"/>
    </source>
</evidence>
<evidence type="ECO:0000256" key="3">
    <source>
        <dbReference type="ARBA" id="ARBA00022679"/>
    </source>
</evidence>
<dbReference type="PANTHER" id="PTHR12753">
    <property type="entry name" value="AD-003 - RELATED"/>
    <property type="match status" value="1"/>
</dbReference>
<dbReference type="GO" id="GO:0071885">
    <property type="term" value="F:N-terminal protein N-methyltransferase activity"/>
    <property type="evidence" value="ECO:0007669"/>
    <property type="project" value="UniProtKB-EC"/>
</dbReference>
<protein>
    <recommendedName>
        <fullName evidence="6">Alpha N-terminal protein methyltransferase 1</fullName>
        <ecNumber evidence="5">2.1.1.244</ecNumber>
    </recommendedName>
    <alternativeName>
        <fullName evidence="7">X-Pro-Lys N-terminal protein methyltransferase 1</fullName>
    </alternativeName>
</protein>
<evidence type="ECO:0000256" key="2">
    <source>
        <dbReference type="ARBA" id="ARBA00022603"/>
    </source>
</evidence>